<reference evidence="2" key="1">
    <citation type="submission" date="2023-10" db="EMBL/GenBank/DDBJ databases">
        <authorList>
            <person name="Chen Y."/>
            <person name="Shah S."/>
            <person name="Dougan E. K."/>
            <person name="Thang M."/>
            <person name="Chan C."/>
        </authorList>
    </citation>
    <scope>NUCLEOTIDE SEQUENCE [LARGE SCALE GENOMIC DNA]</scope>
</reference>
<proteinExistence type="predicted"/>
<dbReference type="EMBL" id="CAUYUJ010016671">
    <property type="protein sequence ID" value="CAK0867701.1"/>
    <property type="molecule type" value="Genomic_DNA"/>
</dbReference>
<gene>
    <name evidence="2" type="ORF">PCOR1329_LOCUS54574</name>
</gene>
<evidence type="ECO:0000313" key="2">
    <source>
        <dbReference type="EMBL" id="CAK0867701.1"/>
    </source>
</evidence>
<name>A0ABN9V4F4_9DINO</name>
<accession>A0ABN9V4F4</accession>
<evidence type="ECO:0000256" key="1">
    <source>
        <dbReference type="SAM" id="MobiDB-lite"/>
    </source>
</evidence>
<keyword evidence="3" id="KW-1185">Reference proteome</keyword>
<dbReference type="Proteomes" id="UP001189429">
    <property type="component" value="Unassembled WGS sequence"/>
</dbReference>
<feature type="region of interest" description="Disordered" evidence="1">
    <location>
        <begin position="262"/>
        <end position="286"/>
    </location>
</feature>
<evidence type="ECO:0000313" key="3">
    <source>
        <dbReference type="Proteomes" id="UP001189429"/>
    </source>
</evidence>
<comment type="caution">
    <text evidence="2">The sequence shown here is derived from an EMBL/GenBank/DDBJ whole genome shotgun (WGS) entry which is preliminary data.</text>
</comment>
<sequence>MAVASTDQDAQASTTVTRPSRGWELSVGALSLGSSGVALKPQFKFGAQIGNFTAEAGLHDLRDGLKISAEVEAAMAVEASGMSMQEVHDSIQCDTPGFREALDAAKVFMSNTTEKFAGIARSIGISKERLESALDGKCIGKKCTPMTLRVQAEIGAGFSAHVCLGWKDTQGFNMVGVGGKASAAVSLSVSAFAGRHSKNKAARILLGITNFKFQYTFPIGSLESQCPDCRGAGTVKGSGFMGVGKQQCPTCGGLGEIAVGPEPGQVASDSDAEEKTEGAVIDDPPPALVEAQGACGR</sequence>
<protein>
    <submittedName>
        <fullName evidence="2">Uncharacterized protein</fullName>
    </submittedName>
</protein>
<organism evidence="2 3">
    <name type="scientific">Prorocentrum cordatum</name>
    <dbReference type="NCBI Taxonomy" id="2364126"/>
    <lineage>
        <taxon>Eukaryota</taxon>
        <taxon>Sar</taxon>
        <taxon>Alveolata</taxon>
        <taxon>Dinophyceae</taxon>
        <taxon>Prorocentrales</taxon>
        <taxon>Prorocentraceae</taxon>
        <taxon>Prorocentrum</taxon>
    </lineage>
</organism>